<reference evidence="1" key="1">
    <citation type="submission" date="2018-05" db="EMBL/GenBank/DDBJ databases">
        <title>Draft genome of Mucuna pruriens seed.</title>
        <authorList>
            <person name="Nnadi N.E."/>
            <person name="Vos R."/>
            <person name="Hasami M.H."/>
            <person name="Devisetty U.K."/>
            <person name="Aguiy J.C."/>
        </authorList>
    </citation>
    <scope>NUCLEOTIDE SEQUENCE [LARGE SCALE GENOMIC DNA]</scope>
    <source>
        <strain evidence="1">JCA_2017</strain>
    </source>
</reference>
<name>A0A371GK30_MUCPR</name>
<accession>A0A371GK30</accession>
<dbReference type="Proteomes" id="UP000257109">
    <property type="component" value="Unassembled WGS sequence"/>
</dbReference>
<sequence>MALVKITFVAMLLALMTYNGLSFTGIPRMTTLGFGFTGIPRMTTLTLDVVQRTHRSKGLSIVLQRLQMSSKRSRVQRLQMYPKTLDVIQKTCRPKDLGVVQRHIIQRLHICPKLQLRL</sequence>
<protein>
    <submittedName>
        <fullName evidence="1">Uncharacterized protein</fullName>
    </submittedName>
</protein>
<feature type="non-terminal residue" evidence="1">
    <location>
        <position position="1"/>
    </location>
</feature>
<dbReference type="EMBL" id="QJKJ01005258">
    <property type="protein sequence ID" value="RDX90880.1"/>
    <property type="molecule type" value="Genomic_DNA"/>
</dbReference>
<evidence type="ECO:0000313" key="2">
    <source>
        <dbReference type="Proteomes" id="UP000257109"/>
    </source>
</evidence>
<proteinExistence type="predicted"/>
<keyword evidence="2" id="KW-1185">Reference proteome</keyword>
<organism evidence="1 2">
    <name type="scientific">Mucuna pruriens</name>
    <name type="common">Velvet bean</name>
    <name type="synonym">Dolichos pruriens</name>
    <dbReference type="NCBI Taxonomy" id="157652"/>
    <lineage>
        <taxon>Eukaryota</taxon>
        <taxon>Viridiplantae</taxon>
        <taxon>Streptophyta</taxon>
        <taxon>Embryophyta</taxon>
        <taxon>Tracheophyta</taxon>
        <taxon>Spermatophyta</taxon>
        <taxon>Magnoliopsida</taxon>
        <taxon>eudicotyledons</taxon>
        <taxon>Gunneridae</taxon>
        <taxon>Pentapetalae</taxon>
        <taxon>rosids</taxon>
        <taxon>fabids</taxon>
        <taxon>Fabales</taxon>
        <taxon>Fabaceae</taxon>
        <taxon>Papilionoideae</taxon>
        <taxon>50 kb inversion clade</taxon>
        <taxon>NPAAA clade</taxon>
        <taxon>indigoferoid/millettioid clade</taxon>
        <taxon>Phaseoleae</taxon>
        <taxon>Mucuna</taxon>
    </lineage>
</organism>
<dbReference type="AlphaFoldDB" id="A0A371GK30"/>
<comment type="caution">
    <text evidence="1">The sequence shown here is derived from an EMBL/GenBank/DDBJ whole genome shotgun (WGS) entry which is preliminary data.</text>
</comment>
<evidence type="ECO:0000313" key="1">
    <source>
        <dbReference type="EMBL" id="RDX90880.1"/>
    </source>
</evidence>
<gene>
    <name evidence="1" type="ORF">CR513_27209</name>
</gene>